<keyword evidence="4" id="KW-1185">Reference proteome</keyword>
<evidence type="ECO:0000313" key="4">
    <source>
        <dbReference type="Proteomes" id="UP001296969"/>
    </source>
</evidence>
<evidence type="ECO:0000313" key="3">
    <source>
        <dbReference type="Proteomes" id="UP000807542"/>
    </source>
</evidence>
<dbReference type="AlphaFoldDB" id="A0A9D7FRZ9"/>
<protein>
    <submittedName>
        <fullName evidence="2">Uncharacterized protein</fullName>
    </submittedName>
</protein>
<comment type="caution">
    <text evidence="2">The sequence shown here is derived from an EMBL/GenBank/DDBJ whole genome shotgun (WGS) entry which is preliminary data.</text>
</comment>
<accession>A0A9D7FRZ9</accession>
<name>A0A9D7FRZ9_9GAMM</name>
<dbReference type="EMBL" id="JADRCQ010000001">
    <property type="protein sequence ID" value="MBK5072390.1"/>
    <property type="molecule type" value="Genomic_DNA"/>
</dbReference>
<dbReference type="Proteomes" id="UP001296969">
    <property type="component" value="Unassembled WGS sequence"/>
</dbReference>
<dbReference type="Proteomes" id="UP000807542">
    <property type="component" value="Unassembled WGS sequence"/>
</dbReference>
<gene>
    <name evidence="2" type="ORF">I2492_05085</name>
    <name evidence="1" type="ORF">I2493_05085</name>
</gene>
<evidence type="ECO:0000313" key="2">
    <source>
        <dbReference type="EMBL" id="MBK5175699.1"/>
    </source>
</evidence>
<reference evidence="2 4" key="1">
    <citation type="submission" date="2020-11" db="EMBL/GenBank/DDBJ databases">
        <title>Insectihabitans protaetiae gen. nov. sp. nov. and Insectihabitans allomyrinae sp. nov., isolated from larvae of Protaetia brevitarsis seulensis and Allomyrina dichotoma, respectively.</title>
        <authorList>
            <person name="Lee S.D."/>
            <person name="Byeon Y.-S."/>
            <person name="Kim S.-M."/>
            <person name="Yang H.L."/>
            <person name="Kim I.S."/>
        </authorList>
    </citation>
    <scope>NUCLEOTIDE SEQUENCE</scope>
    <source>
        <strain evidence="2">CWB-B4</strain>
        <strain evidence="1 4">CWB-B43</strain>
    </source>
</reference>
<dbReference type="RefSeq" id="WP_228397497.1">
    <property type="nucleotide sequence ID" value="NZ_JADRCP010000001.1"/>
</dbReference>
<organism evidence="2 3">
    <name type="scientific">Limnobaculum xujianqingii</name>
    <dbReference type="NCBI Taxonomy" id="2738837"/>
    <lineage>
        <taxon>Bacteria</taxon>
        <taxon>Pseudomonadati</taxon>
        <taxon>Pseudomonadota</taxon>
        <taxon>Gammaproteobacteria</taxon>
        <taxon>Enterobacterales</taxon>
        <taxon>Budviciaceae</taxon>
        <taxon>Limnobaculum</taxon>
    </lineage>
</organism>
<proteinExistence type="predicted"/>
<evidence type="ECO:0000313" key="1">
    <source>
        <dbReference type="EMBL" id="MBK5072390.1"/>
    </source>
</evidence>
<sequence>MRKLTVAEIESVSGAGIFTDAFRDFGQGIGDAIDIGNTPGNKGEYGAAIGTAIGALADGGLNLIKGIGDFGVNGIAQIGAPVIDSVFNGIAAIIKAINPLKIG</sequence>
<dbReference type="EMBL" id="JADRCP010000001">
    <property type="protein sequence ID" value="MBK5175699.1"/>
    <property type="molecule type" value="Genomic_DNA"/>
</dbReference>